<proteinExistence type="inferred from homology"/>
<accession>A0A1I9YN92</accession>
<dbReference type="Gene3D" id="3.40.630.10">
    <property type="entry name" value="Zn peptidases"/>
    <property type="match status" value="1"/>
</dbReference>
<dbReference type="GO" id="GO:0016813">
    <property type="term" value="F:hydrolase activity, acting on carbon-nitrogen (but not peptide) bonds, in linear amidines"/>
    <property type="evidence" value="ECO:0007669"/>
    <property type="project" value="InterPro"/>
</dbReference>
<feature type="binding site" evidence="3">
    <location>
        <position position="102"/>
    </location>
    <ligand>
        <name>Zn(2+)</name>
        <dbReference type="ChEBI" id="CHEBI:29105"/>
        <label>1</label>
    </ligand>
</feature>
<evidence type="ECO:0000313" key="4">
    <source>
        <dbReference type="EMBL" id="APA87775.1"/>
    </source>
</evidence>
<dbReference type="NCBIfam" id="TIGR01879">
    <property type="entry name" value="hydantase"/>
    <property type="match status" value="1"/>
</dbReference>
<dbReference type="KEGG" id="pspw:BJG93_20245"/>
<dbReference type="PANTHER" id="PTHR32494">
    <property type="entry name" value="ALLANTOATE DEIMINASE-RELATED"/>
    <property type="match status" value="1"/>
</dbReference>
<feature type="binding site" evidence="3">
    <location>
        <position position="393"/>
    </location>
    <ligand>
        <name>Zn(2+)</name>
        <dbReference type="ChEBI" id="CHEBI:29105"/>
        <label>2</label>
    </ligand>
</feature>
<dbReference type="Gene3D" id="3.30.70.360">
    <property type="match status" value="1"/>
</dbReference>
<sequence length="426" mass="45742">MSISSIPELVQPNADELRAFDALFSASSAIGATPAGGLHRLAASAQDGQVRDLFRIWLDEHGFDVHIDAIGNVFGLMTLTPGAPYVLCGSHLDSQPSAGRFDGVYGVLAGATAIVGIAQRLRASGHRAPCNLAVVDWTNEEGARFQPSLTGSSVFTRAMSLDDAWACEDRQGVTLKSALEQIGYLGDAMLDLPIAAYVEMHVEQASNLEREGLAIGVVRETWAALKWRVRFDGEQNHTGPTPMADRRDALLAAAHTIAAVHAEAVRHGAQMHSSVGRLDVYPNSPNVVPSRTILHIEFRSPSTALLDGTATRFEATLRNIAEQTGTRIEIESRQLRAPLKLHDGLSRLAHDVSLQLDLPAGDSVTVAGHDAISMSRVTPTCLLFVPSRGGVSHNEAEYTADADLHNGLRLLSALLERICTEPSSYL</sequence>
<comment type="cofactor">
    <cofactor evidence="3">
        <name>Zn(2+)</name>
        <dbReference type="ChEBI" id="CHEBI:29105"/>
    </cofactor>
    <text evidence="3">Binds 2 Zn(2+) ions per subunit.</text>
</comment>
<dbReference type="CDD" id="cd03884">
    <property type="entry name" value="M20_bAS"/>
    <property type="match status" value="1"/>
</dbReference>
<dbReference type="Proteomes" id="UP000179860">
    <property type="component" value="Chromosome 2"/>
</dbReference>
<dbReference type="SUPFAM" id="SSF53187">
    <property type="entry name" value="Zn-dependent exopeptidases"/>
    <property type="match status" value="1"/>
</dbReference>
<dbReference type="InterPro" id="IPR036264">
    <property type="entry name" value="Bact_exopeptidase_dim_dom"/>
</dbReference>
<reference evidence="4" key="1">
    <citation type="submission" date="2016-09" db="EMBL/GenBank/DDBJ databases">
        <title>The Complete Genome of Burkholderia sprentiae wsm5005.</title>
        <authorList>
            <person name="De Meyer S."/>
            <person name="Wang P."/>
            <person name="Terpolilli J."/>
        </authorList>
    </citation>
    <scope>NUCLEOTIDE SEQUENCE [LARGE SCALE GENOMIC DNA]</scope>
    <source>
        <strain evidence="4">WSM5005</strain>
    </source>
</reference>
<keyword evidence="3" id="KW-0862">Zinc</keyword>
<evidence type="ECO:0000256" key="2">
    <source>
        <dbReference type="ARBA" id="ARBA00022801"/>
    </source>
</evidence>
<dbReference type="EMBL" id="CP017562">
    <property type="protein sequence ID" value="APA87775.1"/>
    <property type="molecule type" value="Genomic_DNA"/>
</dbReference>
<feature type="binding site" evidence="3">
    <location>
        <position position="141"/>
    </location>
    <ligand>
        <name>Zn(2+)</name>
        <dbReference type="ChEBI" id="CHEBI:29105"/>
        <label>2</label>
    </ligand>
</feature>
<keyword evidence="3" id="KW-0479">Metal-binding</keyword>
<organism evidence="4 5">
    <name type="scientific">Paraburkholderia sprentiae WSM5005</name>
    <dbReference type="NCBI Taxonomy" id="754502"/>
    <lineage>
        <taxon>Bacteria</taxon>
        <taxon>Pseudomonadati</taxon>
        <taxon>Pseudomonadota</taxon>
        <taxon>Betaproteobacteria</taxon>
        <taxon>Burkholderiales</taxon>
        <taxon>Burkholderiaceae</taxon>
        <taxon>Paraburkholderia</taxon>
    </lineage>
</organism>
<reference evidence="4" key="2">
    <citation type="submission" date="2021-06" db="EMBL/GenBank/DDBJ databases">
        <authorList>
            <person name="Rogers T.H."/>
            <person name="Ramsay J.P."/>
            <person name="Wang P."/>
            <person name="Terpolilli J."/>
        </authorList>
    </citation>
    <scope>NUCLEOTIDE SEQUENCE</scope>
    <source>
        <strain evidence="4">WSM5005</strain>
    </source>
</reference>
<dbReference type="SUPFAM" id="SSF55031">
    <property type="entry name" value="Bacterial exopeptidase dimerisation domain"/>
    <property type="match status" value="1"/>
</dbReference>
<dbReference type="Pfam" id="PF01546">
    <property type="entry name" value="Peptidase_M20"/>
    <property type="match status" value="1"/>
</dbReference>
<dbReference type="OrthoDB" id="9808195at2"/>
<dbReference type="InterPro" id="IPR010158">
    <property type="entry name" value="Amidase_Cbmase"/>
</dbReference>
<dbReference type="InterPro" id="IPR002933">
    <property type="entry name" value="Peptidase_M20"/>
</dbReference>
<keyword evidence="2 4" id="KW-0378">Hydrolase</keyword>
<feature type="binding site" evidence="3">
    <location>
        <position position="91"/>
    </location>
    <ligand>
        <name>Zn(2+)</name>
        <dbReference type="ChEBI" id="CHEBI:29105"/>
        <label>1</label>
    </ligand>
</feature>
<feature type="binding site" evidence="3">
    <location>
        <position position="201"/>
    </location>
    <ligand>
        <name>Zn(2+)</name>
        <dbReference type="ChEBI" id="CHEBI:29105"/>
        <label>1</label>
    </ligand>
</feature>
<evidence type="ECO:0000313" key="5">
    <source>
        <dbReference type="Proteomes" id="UP000179860"/>
    </source>
</evidence>
<evidence type="ECO:0000256" key="1">
    <source>
        <dbReference type="ARBA" id="ARBA00006153"/>
    </source>
</evidence>
<dbReference type="AlphaFoldDB" id="A0A1I9YN92"/>
<gene>
    <name evidence="4" type="ORF">BJG93_20245</name>
</gene>
<name>A0A1I9YN92_9BURK</name>
<dbReference type="STRING" id="754502.BJG93_20245"/>
<comment type="similarity">
    <text evidence="1">Belongs to the peptidase M20 family.</text>
</comment>
<protein>
    <submittedName>
        <fullName evidence="4">Zn-dependent hydrolase</fullName>
    </submittedName>
</protein>
<dbReference type="RefSeq" id="WP_027195219.1">
    <property type="nucleotide sequence ID" value="NZ_CP017562.2"/>
</dbReference>
<dbReference type="NCBIfam" id="NF006772">
    <property type="entry name" value="PRK09290.2-1"/>
    <property type="match status" value="1"/>
</dbReference>
<dbReference type="PIRSF" id="PIRSF001235">
    <property type="entry name" value="Amidase_carbamoylase"/>
    <property type="match status" value="1"/>
</dbReference>
<dbReference type="PANTHER" id="PTHR32494:SF5">
    <property type="entry name" value="ALLANTOATE AMIDOHYDROLASE"/>
    <property type="match status" value="1"/>
</dbReference>
<dbReference type="GO" id="GO:0046872">
    <property type="term" value="F:metal ion binding"/>
    <property type="evidence" value="ECO:0007669"/>
    <property type="project" value="UniProtKB-KW"/>
</dbReference>
<feature type="binding site" evidence="3">
    <location>
        <position position="102"/>
    </location>
    <ligand>
        <name>Zn(2+)</name>
        <dbReference type="ChEBI" id="CHEBI:29105"/>
        <label>2</label>
    </ligand>
</feature>
<evidence type="ECO:0000256" key="3">
    <source>
        <dbReference type="PIRSR" id="PIRSR001235-1"/>
    </source>
</evidence>
<keyword evidence="5" id="KW-1185">Reference proteome</keyword>